<evidence type="ECO:0000313" key="1">
    <source>
        <dbReference type="EMBL" id="MBB4613564.1"/>
    </source>
</evidence>
<dbReference type="OrthoDB" id="7555753at2"/>
<reference evidence="1 2" key="1">
    <citation type="submission" date="2020-08" db="EMBL/GenBank/DDBJ databases">
        <title>Genomic Encyclopedia of Type Strains, Phase IV (KMG-IV): sequencing the most valuable type-strain genomes for metagenomic binning, comparative biology and taxonomic classification.</title>
        <authorList>
            <person name="Goeker M."/>
        </authorList>
    </citation>
    <scope>NUCLEOTIDE SEQUENCE [LARGE SCALE GENOMIC DNA]</scope>
    <source>
        <strain evidence="1 2">DSM 17507</strain>
    </source>
</reference>
<organism evidence="1 2">
    <name type="scientific">Novosphingobium taihuense</name>
    <dbReference type="NCBI Taxonomy" id="260085"/>
    <lineage>
        <taxon>Bacteria</taxon>
        <taxon>Pseudomonadati</taxon>
        <taxon>Pseudomonadota</taxon>
        <taxon>Alphaproteobacteria</taxon>
        <taxon>Sphingomonadales</taxon>
        <taxon>Sphingomonadaceae</taxon>
        <taxon>Novosphingobium</taxon>
    </lineage>
</organism>
<protein>
    <recommendedName>
        <fullName evidence="3">Spore coat protein U-like protein</fullName>
    </recommendedName>
</protein>
<dbReference type="RefSeq" id="WP_144907613.1">
    <property type="nucleotide sequence ID" value="NZ_JACHOA010000003.1"/>
</dbReference>
<dbReference type="Proteomes" id="UP000538566">
    <property type="component" value="Unassembled WGS sequence"/>
</dbReference>
<keyword evidence="2" id="KW-1185">Reference proteome</keyword>
<dbReference type="AlphaFoldDB" id="A0A7W7EU02"/>
<dbReference type="EMBL" id="JACHOA010000003">
    <property type="protein sequence ID" value="MBB4613564.1"/>
    <property type="molecule type" value="Genomic_DNA"/>
</dbReference>
<name>A0A7W7EU02_9SPHN</name>
<gene>
    <name evidence="1" type="ORF">GGR37_001839</name>
</gene>
<sequence length="165" mass="16648">MNRGSRQLELNATAAFGCVVRTPRALASSNASFSSTGDGGGRVVLTRLVDPDTALPRPSTVELAIPATCNASHRVTAISAKGGLGRIGAAGAPGQGFAELLPYALRVNWAGAQVERASNAGSLALVIPNGATGDIALRVATPEGGTPLVAGSYDDTIVIQLQPTD</sequence>
<accession>A0A7W7EU02</accession>
<comment type="caution">
    <text evidence="1">The sequence shown here is derived from an EMBL/GenBank/DDBJ whole genome shotgun (WGS) entry which is preliminary data.</text>
</comment>
<evidence type="ECO:0000313" key="2">
    <source>
        <dbReference type="Proteomes" id="UP000538566"/>
    </source>
</evidence>
<proteinExistence type="predicted"/>
<evidence type="ECO:0008006" key="3">
    <source>
        <dbReference type="Google" id="ProtNLM"/>
    </source>
</evidence>